<accession>A0A9Q8SML7</accession>
<dbReference type="EMBL" id="CP019474">
    <property type="protein sequence ID" value="UQC79232.1"/>
    <property type="molecule type" value="Genomic_DNA"/>
</dbReference>
<keyword evidence="2" id="KW-1185">Reference proteome</keyword>
<evidence type="ECO:0000313" key="2">
    <source>
        <dbReference type="Proteomes" id="UP000830671"/>
    </source>
</evidence>
<evidence type="ECO:0000313" key="1">
    <source>
        <dbReference type="EMBL" id="UQC79232.1"/>
    </source>
</evidence>
<dbReference type="RefSeq" id="XP_049140865.1">
    <property type="nucleotide sequence ID" value="XM_049283722.1"/>
</dbReference>
<reference evidence="1" key="1">
    <citation type="journal article" date="2021" name="Mol. Plant Microbe Interact.">
        <title>Complete Genome Sequence of the Plant-Pathogenic Fungus Colletotrichum lupini.</title>
        <authorList>
            <person name="Baroncelli R."/>
            <person name="Pensec F."/>
            <person name="Da Lio D."/>
            <person name="Boufleur T."/>
            <person name="Vicente I."/>
            <person name="Sarrocco S."/>
            <person name="Picot A."/>
            <person name="Baraldi E."/>
            <person name="Sukno S."/>
            <person name="Thon M."/>
            <person name="Le Floch G."/>
        </authorList>
    </citation>
    <scope>NUCLEOTIDE SEQUENCE</scope>
    <source>
        <strain evidence="1">IMI 504893</strain>
    </source>
</reference>
<dbReference type="AlphaFoldDB" id="A0A9Q8SML7"/>
<name>A0A9Q8SML7_9PEZI</name>
<dbReference type="Proteomes" id="UP000830671">
    <property type="component" value="Chromosome 2"/>
</dbReference>
<sequence>MAGRAVPTRTIVVLLMKEDIDATEESLLDQGFLTWEAPEVGHDVTELERKGFPFWTEEGLDLCKERVLYEPRVRSLLESLFVGRCVLVHWVRYTAKPGRIICFRGGGPKARSPRFMVQLLAKGSRVVHYSGSHLIELPVKETEYLFYETLQPDLDQAGLSGKEYESKNGSIAILDARLRFEIKQGFAITFVFATEDVLAKWPPMLLPGHLALQQKVRDEMESSSVGVNFAFASPRAETPSR</sequence>
<proteinExistence type="predicted"/>
<gene>
    <name evidence="1" type="ORF">CLUP02_04711</name>
</gene>
<organism evidence="1 2">
    <name type="scientific">Colletotrichum lupini</name>
    <dbReference type="NCBI Taxonomy" id="145971"/>
    <lineage>
        <taxon>Eukaryota</taxon>
        <taxon>Fungi</taxon>
        <taxon>Dikarya</taxon>
        <taxon>Ascomycota</taxon>
        <taxon>Pezizomycotina</taxon>
        <taxon>Sordariomycetes</taxon>
        <taxon>Hypocreomycetidae</taxon>
        <taxon>Glomerellales</taxon>
        <taxon>Glomerellaceae</taxon>
        <taxon>Colletotrichum</taxon>
        <taxon>Colletotrichum acutatum species complex</taxon>
    </lineage>
</organism>
<protein>
    <submittedName>
        <fullName evidence="1">Uncharacterized protein</fullName>
    </submittedName>
</protein>
<dbReference type="KEGG" id="clup:CLUP02_04711"/>
<dbReference type="GeneID" id="73338732"/>